<feature type="compositionally biased region" description="Gly residues" evidence="1">
    <location>
        <begin position="485"/>
        <end position="499"/>
    </location>
</feature>
<dbReference type="Proteomes" id="UP000265768">
    <property type="component" value="Unassembled WGS sequence"/>
</dbReference>
<feature type="transmembrane region" description="Helical" evidence="2">
    <location>
        <begin position="21"/>
        <end position="40"/>
    </location>
</feature>
<keyword evidence="2" id="KW-1133">Transmembrane helix</keyword>
<feature type="compositionally biased region" description="Low complexity" evidence="1">
    <location>
        <begin position="467"/>
        <end position="484"/>
    </location>
</feature>
<feature type="compositionally biased region" description="Basic and acidic residues" evidence="1">
    <location>
        <begin position="379"/>
        <end position="405"/>
    </location>
</feature>
<protein>
    <submittedName>
        <fullName evidence="3">DUF2637 domain-containing protein</fullName>
    </submittedName>
</protein>
<feature type="transmembrane region" description="Helical" evidence="2">
    <location>
        <begin position="89"/>
        <end position="106"/>
    </location>
</feature>
<keyword evidence="4" id="KW-1185">Reference proteome</keyword>
<proteinExistence type="predicted"/>
<keyword evidence="2" id="KW-0472">Membrane</keyword>
<feature type="compositionally biased region" description="Low complexity" evidence="1">
    <location>
        <begin position="569"/>
        <end position="581"/>
    </location>
</feature>
<sequence>MTGTEETVGHDLKPLTTGQRWLAIAGGVAFGALAALGAVGSFDAVREEAIRRGFDPELAWLVPVGVDVGIIALALADLLFTGLGMAMPALRVIMWVLTGATIWFNIESAHGDPVAAGMHAAMPILLVVWIEGVRHAVRRRTGMATGTLREGIPISRWFLAFAGTAVLWRRMVLWEETSYRRALDTELDRRQAIHKLKGVFGKRWKKDAPAHLVWLVTSGVRMDVALRQVGLLTALMGTGLSVEEAMRRVEEADRDRFREDEERGDRAAASPQALPAGTAATGASGARELPGAGDPAAALPPGGGVAPEPLAAEPQTRLMPERTAESVESAGTSQAAAAHAGTPGDAVTSPEPANTPRPDTDGSPAQARVGAGKPGPQPKRSDEELLAEMRQRWKPEDPPSREQIRRAFGVGASRATRLKNTFAAGSGRGAGTLSRRGKTRPQPQAARGHAGRPLARQPDRRPGADSRAGAGCRRPGRAVGVRGRAVGGPGMGSAGGPGLRAGANPRRWPRSITPGENMDPAPSPASPLDRLAVARAMAAALPVDATAGQAAASVEALSRLGPFTRARRAPQPAAATGPTSANQGPGPGE</sequence>
<feature type="region of interest" description="Disordered" evidence="1">
    <location>
        <begin position="562"/>
        <end position="589"/>
    </location>
</feature>
<feature type="transmembrane region" description="Helical" evidence="2">
    <location>
        <begin position="157"/>
        <end position="174"/>
    </location>
</feature>
<organism evidence="3 4">
    <name type="scientific">Bailinhaonella thermotolerans</name>
    <dbReference type="NCBI Taxonomy" id="1070861"/>
    <lineage>
        <taxon>Bacteria</taxon>
        <taxon>Bacillati</taxon>
        <taxon>Actinomycetota</taxon>
        <taxon>Actinomycetes</taxon>
        <taxon>Streptosporangiales</taxon>
        <taxon>Streptosporangiaceae</taxon>
        <taxon>Bailinhaonella</taxon>
    </lineage>
</organism>
<feature type="compositionally biased region" description="Low complexity" evidence="1">
    <location>
        <begin position="276"/>
        <end position="314"/>
    </location>
</feature>
<dbReference type="EMBL" id="QZEY01000026">
    <property type="protein sequence ID" value="RJL21252.1"/>
    <property type="molecule type" value="Genomic_DNA"/>
</dbReference>
<dbReference type="InterPro" id="IPR021235">
    <property type="entry name" value="DUF2637"/>
</dbReference>
<evidence type="ECO:0000313" key="4">
    <source>
        <dbReference type="Proteomes" id="UP000265768"/>
    </source>
</evidence>
<feature type="region of interest" description="Disordered" evidence="1">
    <location>
        <begin position="251"/>
        <end position="527"/>
    </location>
</feature>
<accession>A0A3A4A0B6</accession>
<dbReference type="AlphaFoldDB" id="A0A3A4A0B6"/>
<dbReference type="Pfam" id="PF10935">
    <property type="entry name" value="DUF2637"/>
    <property type="match status" value="1"/>
</dbReference>
<comment type="caution">
    <text evidence="3">The sequence shown here is derived from an EMBL/GenBank/DDBJ whole genome shotgun (WGS) entry which is preliminary data.</text>
</comment>
<gene>
    <name evidence="3" type="ORF">D5H75_37940</name>
</gene>
<feature type="transmembrane region" description="Helical" evidence="2">
    <location>
        <begin position="118"/>
        <end position="137"/>
    </location>
</feature>
<evidence type="ECO:0000313" key="3">
    <source>
        <dbReference type="EMBL" id="RJL21252.1"/>
    </source>
</evidence>
<evidence type="ECO:0000256" key="1">
    <source>
        <dbReference type="SAM" id="MobiDB-lite"/>
    </source>
</evidence>
<dbReference type="OrthoDB" id="4333663at2"/>
<reference evidence="3 4" key="1">
    <citation type="submission" date="2018-09" db="EMBL/GenBank/DDBJ databases">
        <title>YIM 75507 draft genome.</title>
        <authorList>
            <person name="Tang S."/>
            <person name="Feng Y."/>
        </authorList>
    </citation>
    <scope>NUCLEOTIDE SEQUENCE [LARGE SCALE GENOMIC DNA]</scope>
    <source>
        <strain evidence="3 4">YIM 75507</strain>
    </source>
</reference>
<feature type="compositionally biased region" description="Basic and acidic residues" evidence="1">
    <location>
        <begin position="251"/>
        <end position="266"/>
    </location>
</feature>
<feature type="transmembrane region" description="Helical" evidence="2">
    <location>
        <begin position="60"/>
        <end position="80"/>
    </location>
</feature>
<evidence type="ECO:0000256" key="2">
    <source>
        <dbReference type="SAM" id="Phobius"/>
    </source>
</evidence>
<keyword evidence="2" id="KW-0812">Transmembrane</keyword>
<feature type="compositionally biased region" description="Low complexity" evidence="1">
    <location>
        <begin position="330"/>
        <end position="346"/>
    </location>
</feature>
<name>A0A3A4A0B6_9ACTN</name>